<dbReference type="Gene3D" id="3.40.50.300">
    <property type="entry name" value="P-loop containing nucleotide triphosphate hydrolases"/>
    <property type="match status" value="1"/>
</dbReference>
<name>A0A3B0YG37_9ZZZZ</name>
<dbReference type="InterPro" id="IPR050678">
    <property type="entry name" value="DNA_Partitioning_ATPase"/>
</dbReference>
<dbReference type="CDD" id="cd02042">
    <property type="entry name" value="ParAB_family"/>
    <property type="match status" value="1"/>
</dbReference>
<dbReference type="PANTHER" id="PTHR13696">
    <property type="entry name" value="P-LOOP CONTAINING NUCLEOSIDE TRIPHOSPHATE HYDROLASE"/>
    <property type="match status" value="1"/>
</dbReference>
<proteinExistence type="predicted"/>
<dbReference type="PANTHER" id="PTHR13696:SF96">
    <property type="entry name" value="COBQ_COBB_MIND_PARA NUCLEOTIDE BINDING DOMAIN-CONTAINING PROTEIN"/>
    <property type="match status" value="1"/>
</dbReference>
<protein>
    <submittedName>
        <fullName evidence="2">Chromosome (Plasmid) partitioning protein ParA</fullName>
    </submittedName>
</protein>
<evidence type="ECO:0000259" key="1">
    <source>
        <dbReference type="Pfam" id="PF01656"/>
    </source>
</evidence>
<sequence>MITAVANLKGGSGKSTFVFNLALWLKERGEEIVSFDLDPQGTLSDVVELCRNEGNEAVQVLTDVDKNETQLLAFVNRADTHVMVRESDETEEALASLKAITVLPYRLCHEPCLDEPCSDEPCSDERWVRGYQ</sequence>
<evidence type="ECO:0000313" key="2">
    <source>
        <dbReference type="EMBL" id="VAW67326.1"/>
    </source>
</evidence>
<dbReference type="InterPro" id="IPR027417">
    <property type="entry name" value="P-loop_NTPase"/>
</dbReference>
<dbReference type="SUPFAM" id="SSF52540">
    <property type="entry name" value="P-loop containing nucleoside triphosphate hydrolases"/>
    <property type="match status" value="1"/>
</dbReference>
<reference evidence="2" key="1">
    <citation type="submission" date="2018-06" db="EMBL/GenBank/DDBJ databases">
        <authorList>
            <person name="Zhirakovskaya E."/>
        </authorList>
    </citation>
    <scope>NUCLEOTIDE SEQUENCE</scope>
</reference>
<organism evidence="2">
    <name type="scientific">hydrothermal vent metagenome</name>
    <dbReference type="NCBI Taxonomy" id="652676"/>
    <lineage>
        <taxon>unclassified sequences</taxon>
        <taxon>metagenomes</taxon>
        <taxon>ecological metagenomes</taxon>
    </lineage>
</organism>
<dbReference type="AlphaFoldDB" id="A0A3B0YG37"/>
<dbReference type="InterPro" id="IPR002586">
    <property type="entry name" value="CobQ/CobB/MinD/ParA_Nub-bd_dom"/>
</dbReference>
<dbReference type="EMBL" id="UOFJ01000267">
    <property type="protein sequence ID" value="VAW67326.1"/>
    <property type="molecule type" value="Genomic_DNA"/>
</dbReference>
<gene>
    <name evidence="2" type="ORF">MNBD_GAMMA10-2652</name>
</gene>
<accession>A0A3B0YG37</accession>
<dbReference type="Pfam" id="PF01656">
    <property type="entry name" value="CbiA"/>
    <property type="match status" value="1"/>
</dbReference>
<feature type="domain" description="CobQ/CobB/MinD/ParA nucleotide binding" evidence="1">
    <location>
        <begin position="4"/>
        <end position="66"/>
    </location>
</feature>